<gene>
    <name evidence="1" type="ORF">SAY86_027443</name>
</gene>
<keyword evidence="2" id="KW-1185">Reference proteome</keyword>
<name>A0AAN7QKN6_TRANT</name>
<evidence type="ECO:0000313" key="1">
    <source>
        <dbReference type="EMBL" id="KAK4769293.1"/>
    </source>
</evidence>
<reference evidence="1 2" key="1">
    <citation type="journal article" date="2023" name="Hortic Res">
        <title>Pangenome of water caltrop reveals structural variations and asymmetric subgenome divergence after allopolyploidization.</title>
        <authorList>
            <person name="Zhang X."/>
            <person name="Chen Y."/>
            <person name="Wang L."/>
            <person name="Yuan Y."/>
            <person name="Fang M."/>
            <person name="Shi L."/>
            <person name="Lu R."/>
            <person name="Comes H.P."/>
            <person name="Ma Y."/>
            <person name="Chen Y."/>
            <person name="Huang G."/>
            <person name="Zhou Y."/>
            <person name="Zheng Z."/>
            <person name="Qiu Y."/>
        </authorList>
    </citation>
    <scope>NUCLEOTIDE SEQUENCE [LARGE SCALE GENOMIC DNA]</scope>
    <source>
        <strain evidence="1">F231</strain>
    </source>
</reference>
<accession>A0AAN7QKN6</accession>
<organism evidence="1 2">
    <name type="scientific">Trapa natans</name>
    <name type="common">Water chestnut</name>
    <dbReference type="NCBI Taxonomy" id="22666"/>
    <lineage>
        <taxon>Eukaryota</taxon>
        <taxon>Viridiplantae</taxon>
        <taxon>Streptophyta</taxon>
        <taxon>Embryophyta</taxon>
        <taxon>Tracheophyta</taxon>
        <taxon>Spermatophyta</taxon>
        <taxon>Magnoliopsida</taxon>
        <taxon>eudicotyledons</taxon>
        <taxon>Gunneridae</taxon>
        <taxon>Pentapetalae</taxon>
        <taxon>rosids</taxon>
        <taxon>malvids</taxon>
        <taxon>Myrtales</taxon>
        <taxon>Lythraceae</taxon>
        <taxon>Trapa</taxon>
    </lineage>
</organism>
<evidence type="ECO:0000313" key="2">
    <source>
        <dbReference type="Proteomes" id="UP001346149"/>
    </source>
</evidence>
<proteinExistence type="predicted"/>
<dbReference type="EMBL" id="JAXQNO010000021">
    <property type="protein sequence ID" value="KAK4769293.1"/>
    <property type="molecule type" value="Genomic_DNA"/>
</dbReference>
<comment type="caution">
    <text evidence="1">The sequence shown here is derived from an EMBL/GenBank/DDBJ whole genome shotgun (WGS) entry which is preliminary data.</text>
</comment>
<dbReference type="AlphaFoldDB" id="A0AAN7QKN6"/>
<protein>
    <submittedName>
        <fullName evidence="1">Uncharacterized protein</fullName>
    </submittedName>
</protein>
<dbReference type="Proteomes" id="UP001346149">
    <property type="component" value="Unassembled WGS sequence"/>
</dbReference>
<sequence>MSLNSFNSGSLVEVVPESEEVPDNCSDKMGTLTQSTTLVNSGSDQTYFKQYLDQKLQPHRSTCFNCNLDHRLQLQLHQSICFKHMLHPHLHLLIFFNRQRHSHTTPEKTLPDPSIPKNEGWATFDSPQSIEPTPAAESLSSVEVHPNDAYTAKGFDLFPSFVSNMDWPASEKHGSQDTPSDAPYAWDASLSDVQAPNAMSSAQIADIGSNLGPLVKQISQAILIFSNVKIQFA</sequence>